<feature type="active site" evidence="5">
    <location>
        <position position="120"/>
    </location>
</feature>
<keyword evidence="4 6" id="KW-0460">Magnesium</keyword>
<feature type="binding site" evidence="6">
    <location>
        <position position="266"/>
    </location>
    <ligand>
        <name>Mg(2+)</name>
        <dbReference type="ChEBI" id="CHEBI:18420"/>
        <label>1</label>
    </ligand>
</feature>
<gene>
    <name evidence="9" type="primary">xthA1</name>
    <name evidence="9" type="ORF">GCM10011320_26000</name>
</gene>
<dbReference type="GO" id="GO:0004519">
    <property type="term" value="F:endonuclease activity"/>
    <property type="evidence" value="ECO:0007669"/>
    <property type="project" value="InterPro"/>
</dbReference>
<dbReference type="CDD" id="cd09086">
    <property type="entry name" value="ExoIII-like_AP-endo"/>
    <property type="match status" value="1"/>
</dbReference>
<dbReference type="InterPro" id="IPR036691">
    <property type="entry name" value="Endo/exonu/phosph_ase_sf"/>
</dbReference>
<feature type="active site" description="Proton donor/acceptor" evidence="5">
    <location>
        <position position="163"/>
    </location>
</feature>
<evidence type="ECO:0000259" key="8">
    <source>
        <dbReference type="Pfam" id="PF03372"/>
    </source>
</evidence>
<evidence type="ECO:0000256" key="6">
    <source>
        <dbReference type="PIRSR" id="PIRSR604808-2"/>
    </source>
</evidence>
<dbReference type="GO" id="GO:0006281">
    <property type="term" value="P:DNA repair"/>
    <property type="evidence" value="ECO:0007669"/>
    <property type="project" value="InterPro"/>
</dbReference>
<dbReference type="InterPro" id="IPR037493">
    <property type="entry name" value="ExoIII-like"/>
</dbReference>
<evidence type="ECO:0000256" key="3">
    <source>
        <dbReference type="ARBA" id="ARBA00022801"/>
    </source>
</evidence>
<feature type="binding site" evidence="6">
    <location>
        <position position="45"/>
    </location>
    <ligand>
        <name>Mg(2+)</name>
        <dbReference type="ChEBI" id="CHEBI:18420"/>
        <label>1</label>
    </ligand>
</feature>
<dbReference type="Gene3D" id="3.60.10.10">
    <property type="entry name" value="Endonuclease/exonuclease/phosphatase"/>
    <property type="match status" value="1"/>
</dbReference>
<dbReference type="Proteomes" id="UP000661507">
    <property type="component" value="Unassembled WGS sequence"/>
</dbReference>
<feature type="binding site" evidence="6">
    <location>
        <position position="18"/>
    </location>
    <ligand>
        <name>Mg(2+)</name>
        <dbReference type="ChEBI" id="CHEBI:18420"/>
        <label>1</label>
    </ligand>
</feature>
<dbReference type="EMBL" id="BMKW01000006">
    <property type="protein sequence ID" value="GGJ17442.1"/>
    <property type="molecule type" value="Genomic_DNA"/>
</dbReference>
<dbReference type="RefSeq" id="WP_188967481.1">
    <property type="nucleotide sequence ID" value="NZ_BMKW01000006.1"/>
</dbReference>
<feature type="site" description="Transition state stabilizer" evidence="7">
    <location>
        <position position="165"/>
    </location>
</feature>
<keyword evidence="3" id="KW-0378">Hydrolase</keyword>
<dbReference type="PANTHER" id="PTHR43250:SF2">
    <property type="entry name" value="EXODEOXYRIBONUCLEASE III"/>
    <property type="match status" value="1"/>
</dbReference>
<organism evidence="9 10">
    <name type="scientific">Neoroseomonas lacus</name>
    <dbReference type="NCBI Taxonomy" id="287609"/>
    <lineage>
        <taxon>Bacteria</taxon>
        <taxon>Pseudomonadati</taxon>
        <taxon>Pseudomonadota</taxon>
        <taxon>Alphaproteobacteria</taxon>
        <taxon>Acetobacterales</taxon>
        <taxon>Acetobacteraceae</taxon>
        <taxon>Neoroseomonas</taxon>
    </lineage>
</organism>
<keyword evidence="6" id="KW-0464">Manganese</keyword>
<dbReference type="PROSITE" id="PS51435">
    <property type="entry name" value="AP_NUCLEASE_F1_4"/>
    <property type="match status" value="1"/>
</dbReference>
<accession>A0A917KLU1</accession>
<feature type="domain" description="Endonuclease/exonuclease/phosphatase" evidence="8">
    <location>
        <begin position="15"/>
        <end position="267"/>
    </location>
</feature>
<keyword evidence="2 6" id="KW-0479">Metal-binding</keyword>
<feature type="site" description="Interaction with DNA substrate" evidence="7">
    <location>
        <position position="267"/>
    </location>
</feature>
<reference evidence="9" key="2">
    <citation type="submission" date="2020-09" db="EMBL/GenBank/DDBJ databases">
        <authorList>
            <person name="Sun Q."/>
            <person name="Zhou Y."/>
        </authorList>
    </citation>
    <scope>NUCLEOTIDE SEQUENCE</scope>
    <source>
        <strain evidence="9">CGMCC 1.3617</strain>
    </source>
</reference>
<comment type="similarity">
    <text evidence="1">Belongs to the DNA repair enzymes AP/ExoA family.</text>
</comment>
<evidence type="ECO:0000256" key="5">
    <source>
        <dbReference type="PIRSR" id="PIRSR604808-1"/>
    </source>
</evidence>
<evidence type="ECO:0000313" key="9">
    <source>
        <dbReference type="EMBL" id="GGJ17442.1"/>
    </source>
</evidence>
<keyword evidence="10" id="KW-1185">Reference proteome</keyword>
<feature type="site" description="Important for catalytic activity" evidence="7">
    <location>
        <position position="237"/>
    </location>
</feature>
<dbReference type="Pfam" id="PF03372">
    <property type="entry name" value="Exo_endo_phos"/>
    <property type="match status" value="1"/>
</dbReference>
<evidence type="ECO:0000256" key="4">
    <source>
        <dbReference type="ARBA" id="ARBA00022842"/>
    </source>
</evidence>
<comment type="cofactor">
    <cofactor evidence="6">
        <name>Mg(2+)</name>
        <dbReference type="ChEBI" id="CHEBI:18420"/>
    </cofactor>
    <cofactor evidence="6">
        <name>Mn(2+)</name>
        <dbReference type="ChEBI" id="CHEBI:29035"/>
    </cofactor>
    <text evidence="6">Probably binds two magnesium or manganese ions per subunit.</text>
</comment>
<dbReference type="PROSITE" id="PS00726">
    <property type="entry name" value="AP_NUCLEASE_F1_1"/>
    <property type="match status" value="1"/>
</dbReference>
<evidence type="ECO:0000256" key="7">
    <source>
        <dbReference type="PIRSR" id="PIRSR604808-3"/>
    </source>
</evidence>
<dbReference type="PANTHER" id="PTHR43250">
    <property type="entry name" value="EXODEOXYRIBONUCLEASE III"/>
    <property type="match status" value="1"/>
</dbReference>
<evidence type="ECO:0000256" key="1">
    <source>
        <dbReference type="ARBA" id="ARBA00007092"/>
    </source>
</evidence>
<evidence type="ECO:0000313" key="10">
    <source>
        <dbReference type="Proteomes" id="UP000661507"/>
    </source>
</evidence>
<dbReference type="GO" id="GO:0008311">
    <property type="term" value="F:double-stranded DNA 3'-5' DNA exonuclease activity"/>
    <property type="evidence" value="ECO:0007669"/>
    <property type="project" value="InterPro"/>
</dbReference>
<dbReference type="GO" id="GO:0003677">
    <property type="term" value="F:DNA binding"/>
    <property type="evidence" value="ECO:0007669"/>
    <property type="project" value="InterPro"/>
</dbReference>
<dbReference type="SUPFAM" id="SSF56219">
    <property type="entry name" value="DNase I-like"/>
    <property type="match status" value="1"/>
</dbReference>
<dbReference type="InterPro" id="IPR005135">
    <property type="entry name" value="Endo/exonuclease/phosphatase"/>
</dbReference>
<feature type="binding site" evidence="6">
    <location>
        <position position="267"/>
    </location>
    <ligand>
        <name>Mg(2+)</name>
        <dbReference type="ChEBI" id="CHEBI:18420"/>
        <label>1</label>
    </ligand>
</feature>
<proteinExistence type="inferred from homology"/>
<feature type="active site" description="Proton acceptor" evidence="5">
    <location>
        <position position="267"/>
    </location>
</feature>
<evidence type="ECO:0000256" key="2">
    <source>
        <dbReference type="ARBA" id="ARBA00022723"/>
    </source>
</evidence>
<name>A0A917KLU1_9PROT</name>
<reference evidence="9" key="1">
    <citation type="journal article" date="2014" name="Int. J. Syst. Evol. Microbiol.">
        <title>Complete genome sequence of Corynebacterium casei LMG S-19264T (=DSM 44701T), isolated from a smear-ripened cheese.</title>
        <authorList>
            <consortium name="US DOE Joint Genome Institute (JGI-PGF)"/>
            <person name="Walter F."/>
            <person name="Albersmeier A."/>
            <person name="Kalinowski J."/>
            <person name="Ruckert C."/>
        </authorList>
    </citation>
    <scope>NUCLEOTIDE SEQUENCE</scope>
    <source>
        <strain evidence="9">CGMCC 1.3617</strain>
    </source>
</reference>
<sequence length="276" mass="30568">MPAKAAAGRGTLRIATWNINSVRLRLPLLSDLVAALDPDVLCLQETKCPDEFFPHEGVEALGFTHRLVRGMKGYNGVAILSKRPILLRGEDPDWCGKGDCRHLGASIDAPGGPIELHNFYIPAGGDIPDREKNLKFGHKLDFVAEATAWSSARPAQRAVMVGDLNIAPLEHDVWSHKQLLDVVSHTPVEVEALGAWQRAGGWHDALRHFVPADQKLYTWWSYRAADWRASDRGRRLDHVWVSPDLAGALSRHVVFKDARGWAKASDHVPVMVELAP</sequence>
<dbReference type="NCBIfam" id="TIGR00633">
    <property type="entry name" value="xth"/>
    <property type="match status" value="1"/>
</dbReference>
<protein>
    <submittedName>
        <fullName evidence="9">Exodeoxyribonuclease III</fullName>
    </submittedName>
</protein>
<dbReference type="InterPro" id="IPR004808">
    <property type="entry name" value="AP_endonuc_1"/>
</dbReference>
<feature type="binding site" evidence="6">
    <location>
        <position position="163"/>
    </location>
    <ligand>
        <name>Mg(2+)</name>
        <dbReference type="ChEBI" id="CHEBI:18420"/>
        <label>1</label>
    </ligand>
</feature>
<feature type="binding site" evidence="6">
    <location>
        <position position="165"/>
    </location>
    <ligand>
        <name>Mg(2+)</name>
        <dbReference type="ChEBI" id="CHEBI:18420"/>
        <label>1</label>
    </ligand>
</feature>
<comment type="caution">
    <text evidence="9">The sequence shown here is derived from an EMBL/GenBank/DDBJ whole genome shotgun (WGS) entry which is preliminary data.</text>
</comment>
<dbReference type="AlphaFoldDB" id="A0A917KLU1"/>
<dbReference type="GO" id="GO:0046872">
    <property type="term" value="F:metal ion binding"/>
    <property type="evidence" value="ECO:0007669"/>
    <property type="project" value="UniProtKB-KW"/>
</dbReference>
<dbReference type="InterPro" id="IPR020847">
    <property type="entry name" value="AP_endonuclease_F1_BS"/>
</dbReference>